<sequence>MDFNVIVSDEEQRGGHPRPLVAMEEFNSWIHSCGLLELKYLGKSFSWCNGHAGRSRSWAHLDHSLAAQNFVQAFPDSFLRYLPRISSYHAPMVISLVKNVAEYVPSPFHFQQMCVDHVDFPRCVREAWDQLEVRSGLLKLVIKLKKLKVTLKGWNKPVFGWTSGHIKELEDRIERLESQLQFSYDEEVELDLLALKMELDTWNNCEEVWLAQCAKVS</sequence>
<keyword evidence="1" id="KW-1185">Reference proteome</keyword>
<name>A0A6P9EV73_JUGRE</name>
<evidence type="ECO:0000313" key="2">
    <source>
        <dbReference type="RefSeq" id="XP_035551131.1"/>
    </source>
</evidence>
<evidence type="ECO:0000313" key="1">
    <source>
        <dbReference type="Proteomes" id="UP000235220"/>
    </source>
</evidence>
<dbReference type="OrthoDB" id="1881450at2759"/>
<proteinExistence type="predicted"/>
<dbReference type="GeneID" id="118349699"/>
<dbReference type="SUPFAM" id="SSF56219">
    <property type="entry name" value="DNase I-like"/>
    <property type="match status" value="1"/>
</dbReference>
<reference evidence="2" key="1">
    <citation type="submission" date="2025-08" db="UniProtKB">
        <authorList>
            <consortium name="RefSeq"/>
        </authorList>
    </citation>
    <scope>IDENTIFICATION</scope>
    <source>
        <tissue evidence="2">Leaves</tissue>
    </source>
</reference>
<dbReference type="PANTHER" id="PTHR33710:SF13">
    <property type="entry name" value="ENDONUCLEASE_EXONUCLEASE_PHOSPHATASE FAMILY PROTEIN"/>
    <property type="match status" value="1"/>
</dbReference>
<accession>A0A6P9EV73</accession>
<dbReference type="InterPro" id="IPR036691">
    <property type="entry name" value="Endo/exonu/phosph_ase_sf"/>
</dbReference>
<dbReference type="RefSeq" id="XP_035551131.1">
    <property type="nucleotide sequence ID" value="XM_035695238.1"/>
</dbReference>
<dbReference type="AlphaFoldDB" id="A0A6P9EV73"/>
<dbReference type="InParanoid" id="A0A6P9EV73"/>
<organism evidence="1 2">
    <name type="scientific">Juglans regia</name>
    <name type="common">English walnut</name>
    <dbReference type="NCBI Taxonomy" id="51240"/>
    <lineage>
        <taxon>Eukaryota</taxon>
        <taxon>Viridiplantae</taxon>
        <taxon>Streptophyta</taxon>
        <taxon>Embryophyta</taxon>
        <taxon>Tracheophyta</taxon>
        <taxon>Spermatophyta</taxon>
        <taxon>Magnoliopsida</taxon>
        <taxon>eudicotyledons</taxon>
        <taxon>Gunneridae</taxon>
        <taxon>Pentapetalae</taxon>
        <taxon>rosids</taxon>
        <taxon>fabids</taxon>
        <taxon>Fagales</taxon>
        <taxon>Juglandaceae</taxon>
        <taxon>Juglans</taxon>
    </lineage>
</organism>
<dbReference type="KEGG" id="jre:118349699"/>
<protein>
    <submittedName>
        <fullName evidence="2">Uncharacterized protein LOC118349699</fullName>
    </submittedName>
</protein>
<dbReference type="Proteomes" id="UP000235220">
    <property type="component" value="Chromosome 10"/>
</dbReference>
<dbReference type="PANTHER" id="PTHR33710">
    <property type="entry name" value="BNAC02G09200D PROTEIN"/>
    <property type="match status" value="1"/>
</dbReference>
<gene>
    <name evidence="2" type="primary">LOC118349699</name>
</gene>